<evidence type="ECO:0000313" key="1">
    <source>
        <dbReference type="EMBL" id="NSX56782.1"/>
    </source>
</evidence>
<proteinExistence type="predicted"/>
<dbReference type="Proteomes" id="UP000777935">
    <property type="component" value="Unassembled WGS sequence"/>
</dbReference>
<reference evidence="1 2" key="1">
    <citation type="submission" date="2020-06" db="EMBL/GenBank/DDBJ databases">
        <title>Sulfitobacter algicola sp. nov., isolated from green algae.</title>
        <authorList>
            <person name="Wang C."/>
        </authorList>
    </citation>
    <scope>NUCLEOTIDE SEQUENCE [LARGE SCALE GENOMIC DNA]</scope>
    <source>
        <strain evidence="1 2">1151</strain>
    </source>
</reference>
<accession>A0ABX2IZR3</accession>
<protein>
    <submittedName>
        <fullName evidence="1">Uncharacterized protein</fullName>
    </submittedName>
</protein>
<dbReference type="InterPro" id="IPR024079">
    <property type="entry name" value="MetalloPept_cat_dom_sf"/>
</dbReference>
<sequence>MDFTPGRPKFDWDLDTSICDKYTNATLTITLRLGLRQINPSNAAETGTYKDSNGNKKKIEKWDQAKWMTWKHSFITSAKRYWDDKFCLLNVSGKFFRHEVDGKQYSPNIDCRFKLIEGNADQSSRHHIVDVVYLREGTSDFFRSHSKLYDNRDIYEQSGAFDSKGRPVVQKPNVHEIGHLLGLNHVDVGKSHCPTNGNPNADPCYGVADEDLNSIMGAGMQLRLACAKPWLKALDIVLRRRLSDEQQNSKPRDLKQSDFAGRMQSLSMWEARMQCLYPRTAQEVDGGIIVTTPR</sequence>
<keyword evidence="2" id="KW-1185">Reference proteome</keyword>
<evidence type="ECO:0000313" key="2">
    <source>
        <dbReference type="Proteomes" id="UP000777935"/>
    </source>
</evidence>
<dbReference type="EMBL" id="JABUFE010000018">
    <property type="protein sequence ID" value="NSX56782.1"/>
    <property type="molecule type" value="Genomic_DNA"/>
</dbReference>
<organism evidence="1 2">
    <name type="scientific">Parasulfitobacter algicola</name>
    <dbReference type="NCBI Taxonomy" id="2614809"/>
    <lineage>
        <taxon>Bacteria</taxon>
        <taxon>Pseudomonadati</taxon>
        <taxon>Pseudomonadota</taxon>
        <taxon>Alphaproteobacteria</taxon>
        <taxon>Rhodobacterales</taxon>
        <taxon>Roseobacteraceae</taxon>
        <taxon>Parasulfitobacter</taxon>
    </lineage>
</organism>
<dbReference type="SUPFAM" id="SSF55486">
    <property type="entry name" value="Metalloproteases ('zincins'), catalytic domain"/>
    <property type="match status" value="1"/>
</dbReference>
<dbReference type="RefSeq" id="WP_174139933.1">
    <property type="nucleotide sequence ID" value="NZ_JABUFE010000018.1"/>
</dbReference>
<comment type="caution">
    <text evidence="1">The sequence shown here is derived from an EMBL/GenBank/DDBJ whole genome shotgun (WGS) entry which is preliminary data.</text>
</comment>
<gene>
    <name evidence="1" type="ORF">HRQ87_18520</name>
</gene>
<name>A0ABX2IZR3_9RHOB</name>
<dbReference type="Gene3D" id="3.40.390.10">
    <property type="entry name" value="Collagenase (Catalytic Domain)"/>
    <property type="match status" value="1"/>
</dbReference>